<keyword evidence="3 6" id="KW-0645">Protease</keyword>
<evidence type="ECO:0000256" key="4">
    <source>
        <dbReference type="ARBA" id="ARBA00022723"/>
    </source>
</evidence>
<feature type="binding site" evidence="6">
    <location>
        <position position="105"/>
    </location>
    <ligand>
        <name>a divalent metal cation</name>
        <dbReference type="ChEBI" id="CHEBI:60240"/>
        <label>1</label>
    </ligand>
</feature>
<evidence type="ECO:0000256" key="3">
    <source>
        <dbReference type="ARBA" id="ARBA00022670"/>
    </source>
</evidence>
<feature type="binding site" evidence="6">
    <location>
        <position position="168"/>
    </location>
    <ligand>
        <name>a divalent metal cation</name>
        <dbReference type="ChEBI" id="CHEBI:60240"/>
        <label>2</label>
        <note>catalytic</note>
    </ligand>
</feature>
<evidence type="ECO:0000256" key="6">
    <source>
        <dbReference type="HAMAP-Rule" id="MF_01974"/>
    </source>
</evidence>
<feature type="binding site" evidence="6">
    <location>
        <position position="105"/>
    </location>
    <ligand>
        <name>a divalent metal cation</name>
        <dbReference type="ChEBI" id="CHEBI:60240"/>
        <label>2</label>
        <note>catalytic</note>
    </ligand>
</feature>
<dbReference type="CDD" id="cd01086">
    <property type="entry name" value="MetAP1"/>
    <property type="match status" value="1"/>
</dbReference>
<organism evidence="9 10">
    <name type="scientific">Mycoplasma marinum</name>
    <dbReference type="NCBI Taxonomy" id="1937190"/>
    <lineage>
        <taxon>Bacteria</taxon>
        <taxon>Bacillati</taxon>
        <taxon>Mycoplasmatota</taxon>
        <taxon>Mollicutes</taxon>
        <taxon>Mycoplasmataceae</taxon>
        <taxon>Mycoplasma</taxon>
    </lineage>
</organism>
<dbReference type="Gene3D" id="3.90.230.10">
    <property type="entry name" value="Creatinase/methionine aminopeptidase superfamily"/>
    <property type="match status" value="1"/>
</dbReference>
<feature type="binding site" evidence="6">
    <location>
        <position position="232"/>
    </location>
    <ligand>
        <name>a divalent metal cation</name>
        <dbReference type="ChEBI" id="CHEBI:60240"/>
        <label>1</label>
    </ligand>
</feature>
<evidence type="ECO:0000313" key="9">
    <source>
        <dbReference type="EMBL" id="TCG11127.1"/>
    </source>
</evidence>
<comment type="catalytic activity">
    <reaction evidence="6 7">
        <text>Release of N-terminal amino acids, preferentially methionine, from peptides and arylamides.</text>
        <dbReference type="EC" id="3.4.11.18"/>
    </reaction>
</comment>
<dbReference type="EMBL" id="PSZO01000012">
    <property type="protein sequence ID" value="TCG11127.1"/>
    <property type="molecule type" value="Genomic_DNA"/>
</dbReference>
<evidence type="ECO:0000256" key="2">
    <source>
        <dbReference type="ARBA" id="ARBA00022438"/>
    </source>
</evidence>
<evidence type="ECO:0000256" key="7">
    <source>
        <dbReference type="RuleBase" id="RU003653"/>
    </source>
</evidence>
<keyword evidence="5 6" id="KW-0378">Hydrolase</keyword>
<comment type="function">
    <text evidence="1 6">Removes the N-terminal methionine from nascent proteins. The N-terminal methionine is often cleaved when the second residue in the primary sequence is small and uncharged (Met-Ala-, Cys, Gly, Pro, Ser, Thr, or Val). Requires deformylation of the N(alpha)-formylated initiator methionine before it can be hydrolyzed.</text>
</comment>
<comment type="subunit">
    <text evidence="6">Monomer.</text>
</comment>
<feature type="binding site" evidence="6">
    <location>
        <position position="201"/>
    </location>
    <ligand>
        <name>a divalent metal cation</name>
        <dbReference type="ChEBI" id="CHEBI:60240"/>
        <label>2</label>
        <note>catalytic</note>
    </ligand>
</feature>
<protein>
    <recommendedName>
        <fullName evidence="6 7">Methionine aminopeptidase</fullName>
        <shortName evidence="6">MAP</shortName>
        <shortName evidence="6">MetAP</shortName>
        <ecNumber evidence="6 7">3.4.11.18</ecNumber>
    </recommendedName>
    <alternativeName>
        <fullName evidence="6">Peptidase M</fullName>
    </alternativeName>
</protein>
<evidence type="ECO:0000259" key="8">
    <source>
        <dbReference type="Pfam" id="PF00557"/>
    </source>
</evidence>
<keyword evidence="4 6" id="KW-0479">Metal-binding</keyword>
<comment type="similarity">
    <text evidence="6">Belongs to the peptidase M24A family. Methionine aminopeptidase type 1 subfamily.</text>
</comment>
<dbReference type="RefSeq" id="WP_131599181.1">
    <property type="nucleotide sequence ID" value="NZ_CBDBYK010000014.1"/>
</dbReference>
<dbReference type="OrthoDB" id="9802055at2"/>
<accession>A0A4R0XTN0</accession>
<dbReference type="SUPFAM" id="SSF55920">
    <property type="entry name" value="Creatinase/aminopeptidase"/>
    <property type="match status" value="1"/>
</dbReference>
<feature type="domain" description="Peptidase M24" evidence="8">
    <location>
        <begin position="11"/>
        <end position="238"/>
    </location>
</feature>
<dbReference type="PRINTS" id="PR00599">
    <property type="entry name" value="MAPEPTIDASE"/>
</dbReference>
<dbReference type="PROSITE" id="PS00680">
    <property type="entry name" value="MAP_1"/>
    <property type="match status" value="1"/>
</dbReference>
<dbReference type="GO" id="GO:0006508">
    <property type="term" value="P:proteolysis"/>
    <property type="evidence" value="ECO:0007669"/>
    <property type="project" value="UniProtKB-KW"/>
</dbReference>
<reference evidence="9 10" key="1">
    <citation type="submission" date="2018-02" db="EMBL/GenBank/DDBJ databases">
        <title>Mycoplasma marinum and Mycoplasma todarodis sp. nov., moderately halophilic and psychrotolerant mycoplasmas isolated from cephalopods.</title>
        <authorList>
            <person name="Viver T."/>
        </authorList>
    </citation>
    <scope>NUCLEOTIDE SEQUENCE [LARGE SCALE GENOMIC DNA]</scope>
    <source>
        <strain evidence="9 10">PE</strain>
    </source>
</reference>
<evidence type="ECO:0000256" key="1">
    <source>
        <dbReference type="ARBA" id="ARBA00002521"/>
    </source>
</evidence>
<sequence>MITIKSKDEIEKLRKSAAILAEVKSELKTLVRPGATGLELDKYAEKKIRELGATPSFKGYMGFKHTLCISVNENLIHGIPNDKKFRDGDIVKIDMGAVYKGYHSDSAFTIGLGKISKQDQLVIDVAEQSFYKGLNAIKPGARIGDIGHAIGSFVESKGLYVPDDFTGHGIGSALHEEPYIPNYGNPGTGPLIRDGMVICIEPMIMQDTEEVVILKDGWTVRSISGKNTSHYEQTILIKNGYPVILTEKED</sequence>
<dbReference type="HAMAP" id="MF_01974">
    <property type="entry name" value="MetAP_1"/>
    <property type="match status" value="1"/>
</dbReference>
<dbReference type="NCBIfam" id="TIGR00500">
    <property type="entry name" value="met_pdase_I"/>
    <property type="match status" value="1"/>
</dbReference>
<dbReference type="Proteomes" id="UP000294192">
    <property type="component" value="Unassembled WGS sequence"/>
</dbReference>
<dbReference type="PANTHER" id="PTHR43330:SF27">
    <property type="entry name" value="METHIONINE AMINOPEPTIDASE"/>
    <property type="match status" value="1"/>
</dbReference>
<feature type="binding site" evidence="6">
    <location>
        <position position="94"/>
    </location>
    <ligand>
        <name>a divalent metal cation</name>
        <dbReference type="ChEBI" id="CHEBI:60240"/>
        <label>1</label>
    </ligand>
</feature>
<comment type="caution">
    <text evidence="9">The sequence shown here is derived from an EMBL/GenBank/DDBJ whole genome shotgun (WGS) entry which is preliminary data.</text>
</comment>
<keyword evidence="10" id="KW-1185">Reference proteome</keyword>
<dbReference type="AlphaFoldDB" id="A0A4R0XTN0"/>
<dbReference type="InterPro" id="IPR002467">
    <property type="entry name" value="Pept_M24A_MAP1"/>
</dbReference>
<dbReference type="Pfam" id="PF00557">
    <property type="entry name" value="Peptidase_M24"/>
    <property type="match status" value="1"/>
</dbReference>
<name>A0A4R0XTN0_9MOLU</name>
<feature type="binding site" evidence="6">
    <location>
        <position position="232"/>
    </location>
    <ligand>
        <name>a divalent metal cation</name>
        <dbReference type="ChEBI" id="CHEBI:60240"/>
        <label>2</label>
        <note>catalytic</note>
    </ligand>
</feature>
<comment type="cofactor">
    <cofactor evidence="6">
        <name>Co(2+)</name>
        <dbReference type="ChEBI" id="CHEBI:48828"/>
    </cofactor>
    <cofactor evidence="6">
        <name>Zn(2+)</name>
        <dbReference type="ChEBI" id="CHEBI:29105"/>
    </cofactor>
    <cofactor evidence="6">
        <name>Mn(2+)</name>
        <dbReference type="ChEBI" id="CHEBI:29035"/>
    </cofactor>
    <cofactor evidence="6">
        <name>Fe(2+)</name>
        <dbReference type="ChEBI" id="CHEBI:29033"/>
    </cofactor>
    <text evidence="6">Binds 2 divalent metal cations per subunit. Has a high-affinity and a low affinity metal-binding site. The true nature of the physiological cofactor is under debate. The enzyme is active with cobalt, zinc, manganese or divalent iron ions. Most likely, methionine aminopeptidases function as mononuclear Fe(2+)-metalloproteases under physiological conditions, and the catalytically relevant metal-binding site has been assigned to the histidine-containing high-affinity site.</text>
</comment>
<dbReference type="GO" id="GO:0004239">
    <property type="term" value="F:initiator methionyl aminopeptidase activity"/>
    <property type="evidence" value="ECO:0007669"/>
    <property type="project" value="UniProtKB-UniRule"/>
</dbReference>
<evidence type="ECO:0000313" key="10">
    <source>
        <dbReference type="Proteomes" id="UP000294192"/>
    </source>
</evidence>
<dbReference type="GO" id="GO:0005829">
    <property type="term" value="C:cytosol"/>
    <property type="evidence" value="ECO:0007669"/>
    <property type="project" value="TreeGrafter"/>
</dbReference>
<feature type="binding site" evidence="6">
    <location>
        <position position="175"/>
    </location>
    <ligand>
        <name>substrate</name>
    </ligand>
</feature>
<dbReference type="InterPro" id="IPR001714">
    <property type="entry name" value="Pept_M24_MAP"/>
</dbReference>
<dbReference type="InterPro" id="IPR036005">
    <property type="entry name" value="Creatinase/aminopeptidase-like"/>
</dbReference>
<gene>
    <name evidence="6 9" type="primary">map</name>
    <name evidence="9" type="ORF">C4B24_02935</name>
</gene>
<dbReference type="GO" id="GO:0070006">
    <property type="term" value="F:metalloaminopeptidase activity"/>
    <property type="evidence" value="ECO:0007669"/>
    <property type="project" value="UniProtKB-UniRule"/>
</dbReference>
<dbReference type="EC" id="3.4.11.18" evidence="6 7"/>
<evidence type="ECO:0000256" key="5">
    <source>
        <dbReference type="ARBA" id="ARBA00022801"/>
    </source>
</evidence>
<dbReference type="GO" id="GO:0046872">
    <property type="term" value="F:metal ion binding"/>
    <property type="evidence" value="ECO:0007669"/>
    <property type="project" value="UniProtKB-UniRule"/>
</dbReference>
<feature type="binding site" evidence="6">
    <location>
        <position position="77"/>
    </location>
    <ligand>
        <name>substrate</name>
    </ligand>
</feature>
<dbReference type="InterPro" id="IPR000994">
    <property type="entry name" value="Pept_M24"/>
</dbReference>
<proteinExistence type="inferred from homology"/>
<keyword evidence="2 6" id="KW-0031">Aminopeptidase</keyword>
<dbReference type="PANTHER" id="PTHR43330">
    <property type="entry name" value="METHIONINE AMINOPEPTIDASE"/>
    <property type="match status" value="1"/>
</dbReference>